<evidence type="ECO:0000256" key="1">
    <source>
        <dbReference type="ARBA" id="ARBA00004370"/>
    </source>
</evidence>
<gene>
    <name evidence="9" type="ORF">MNBD_GAMMA06-987</name>
</gene>
<dbReference type="Pfam" id="PF01103">
    <property type="entry name" value="Omp85"/>
    <property type="match status" value="1"/>
</dbReference>
<keyword evidence="4" id="KW-0732">Signal</keyword>
<evidence type="ECO:0000256" key="7">
    <source>
        <dbReference type="ARBA" id="ARBA00023237"/>
    </source>
</evidence>
<keyword evidence="2" id="KW-1134">Transmembrane beta strand</keyword>
<organism evidence="9">
    <name type="scientific">hydrothermal vent metagenome</name>
    <dbReference type="NCBI Taxonomy" id="652676"/>
    <lineage>
        <taxon>unclassified sequences</taxon>
        <taxon>metagenomes</taxon>
        <taxon>ecological metagenomes</taxon>
    </lineage>
</organism>
<dbReference type="Gene3D" id="2.40.160.50">
    <property type="entry name" value="membrane protein fhac: a member of the omp85/tpsb transporter family"/>
    <property type="match status" value="1"/>
</dbReference>
<dbReference type="InterPro" id="IPR000184">
    <property type="entry name" value="Bac_surfAg_D15"/>
</dbReference>
<dbReference type="NCBIfam" id="TIGR03303">
    <property type="entry name" value="OM_YaeT"/>
    <property type="match status" value="1"/>
</dbReference>
<accession>A0A3B0X4Z6</accession>
<feature type="domain" description="POTRA" evidence="8">
    <location>
        <begin position="94"/>
        <end position="174"/>
    </location>
</feature>
<dbReference type="InterPro" id="IPR034746">
    <property type="entry name" value="POTRA"/>
</dbReference>
<dbReference type="PANTHER" id="PTHR12815">
    <property type="entry name" value="SORTING AND ASSEMBLY MACHINERY SAMM50 PROTEIN FAMILY MEMBER"/>
    <property type="match status" value="1"/>
</dbReference>
<keyword evidence="6" id="KW-0472">Membrane</keyword>
<dbReference type="PROSITE" id="PS51779">
    <property type="entry name" value="POTRA"/>
    <property type="match status" value="4"/>
</dbReference>
<dbReference type="FunFam" id="3.10.20.310:FF:000002">
    <property type="entry name" value="Outer membrane protein assembly factor BamA"/>
    <property type="match status" value="1"/>
</dbReference>
<evidence type="ECO:0000256" key="2">
    <source>
        <dbReference type="ARBA" id="ARBA00022452"/>
    </source>
</evidence>
<dbReference type="GO" id="GO:1990063">
    <property type="term" value="C:Bam protein complex"/>
    <property type="evidence" value="ECO:0007669"/>
    <property type="project" value="TreeGrafter"/>
</dbReference>
<dbReference type="AlphaFoldDB" id="A0A3B0X4Z6"/>
<dbReference type="GO" id="GO:0043165">
    <property type="term" value="P:Gram-negative-bacterium-type cell outer membrane assembly"/>
    <property type="evidence" value="ECO:0007669"/>
    <property type="project" value="TreeGrafter"/>
</dbReference>
<evidence type="ECO:0000259" key="8">
    <source>
        <dbReference type="PROSITE" id="PS51779"/>
    </source>
</evidence>
<dbReference type="InterPro" id="IPR039910">
    <property type="entry name" value="D15-like"/>
</dbReference>
<evidence type="ECO:0000256" key="3">
    <source>
        <dbReference type="ARBA" id="ARBA00022692"/>
    </source>
</evidence>
<dbReference type="Pfam" id="PF07244">
    <property type="entry name" value="POTRA"/>
    <property type="match status" value="5"/>
</dbReference>
<proteinExistence type="inferred from homology"/>
<feature type="domain" description="POTRA" evidence="8">
    <location>
        <begin position="349"/>
        <end position="423"/>
    </location>
</feature>
<reference evidence="9" key="1">
    <citation type="submission" date="2018-06" db="EMBL/GenBank/DDBJ databases">
        <authorList>
            <person name="Zhirakovskaya E."/>
        </authorList>
    </citation>
    <scope>NUCLEOTIDE SEQUENCE</scope>
</reference>
<dbReference type="HAMAP" id="MF_01430">
    <property type="entry name" value="OM_assembly_BamA"/>
    <property type="match status" value="1"/>
</dbReference>
<comment type="subcellular location">
    <subcellularLocation>
        <location evidence="1">Membrane</location>
    </subcellularLocation>
</comment>
<dbReference type="PANTHER" id="PTHR12815:SF23">
    <property type="entry name" value="OUTER MEMBRANE PROTEIN ASSEMBLY FACTOR BAMA"/>
    <property type="match status" value="1"/>
</dbReference>
<keyword evidence="5" id="KW-0677">Repeat</keyword>
<keyword evidence="7" id="KW-0998">Cell outer membrane</keyword>
<evidence type="ECO:0000256" key="4">
    <source>
        <dbReference type="ARBA" id="ARBA00022729"/>
    </source>
</evidence>
<sequence length="788" mass="88149">MLLTRLFLTVVFLNGFAVSIAKADDFTVDEIKIEGLQRLPDGTLLNYLPIVVGDPVDDNQITFAISELYKTGFFANVQFFRDNDALVVRVKERPSIADVEFTGNSDIDDDALKDALLDIGVTRGQIYNRSLLEKLTLELERVYFSQGKYGVKINTEIEELDQNRVDISITISEGQVALIKHINIVGNDVYSDDILLDELESGVPSSWSLFSSIDEYSKPKLNGDLEKIRSYYLDRGYIKFTIESTQVSITPDKQDIYVTVNVSEGDRYKISSSKLTGELVVNRRTMESQIVTRQGMWFSRSLMTTSKKRLESQMGRIGYAFSEIKLTPDIDEERKEVALTYFAIPGEKFYVRRINIHGNDSTQDQVFRREMRLMEGSVLASNLLDRSKIRLQRLPYVETVNVDTVPVPGSSNQVDLKVSITEKLAGSFNIGAGFSQVQGLLFNVGLTQENMFGSGQRLSLNVNTDRANTIYSAAFTEPYYTIDGISRTVSLSFRNRNAARQRINNFQTNSGNLNISYGVPLSEFNTLNLGYGLSYIEITPSIINPSRDVTEFLEANDGQTAYTNVTLNGSFSHDTRNRTIFANAGSQQTIGINMTMPSSDLEYYKIRYVTNTYFGLTSATTLLLRSNLAYGSGYGQTDVLPFFERYFAGGIRTVRGYDSNSLGPRDPGNGFTIGGNMRVTGGVDYIFPIPFVEKPPSSVRLSLFFDIGNVFLDNFNTYNAPVGDNGFQADQLRSSYGISLVWISPIGPLRFSYAQTINDQTSGGNIANDPADFGDRIRRFQFSIGSFF</sequence>
<protein>
    <submittedName>
        <fullName evidence="9">Outer membrane protein assembly factor YaeT</fullName>
    </submittedName>
</protein>
<feature type="domain" description="POTRA" evidence="8">
    <location>
        <begin position="177"/>
        <end position="265"/>
    </location>
</feature>
<dbReference type="PIRSF" id="PIRSF006076">
    <property type="entry name" value="OM_assembly_OMP85"/>
    <property type="match status" value="1"/>
</dbReference>
<dbReference type="InterPro" id="IPR023707">
    <property type="entry name" value="OM_assembly_BamA"/>
</dbReference>
<evidence type="ECO:0000256" key="5">
    <source>
        <dbReference type="ARBA" id="ARBA00022737"/>
    </source>
</evidence>
<dbReference type="EMBL" id="UOFD01000022">
    <property type="protein sequence ID" value="VAW50984.1"/>
    <property type="molecule type" value="Genomic_DNA"/>
</dbReference>
<dbReference type="Gene3D" id="3.10.20.310">
    <property type="entry name" value="membrane protein fhac"/>
    <property type="match status" value="5"/>
</dbReference>
<dbReference type="GO" id="GO:0051205">
    <property type="term" value="P:protein insertion into membrane"/>
    <property type="evidence" value="ECO:0007669"/>
    <property type="project" value="TreeGrafter"/>
</dbReference>
<evidence type="ECO:0000256" key="6">
    <source>
        <dbReference type="ARBA" id="ARBA00023136"/>
    </source>
</evidence>
<evidence type="ECO:0000313" key="9">
    <source>
        <dbReference type="EMBL" id="VAW50984.1"/>
    </source>
</evidence>
<keyword evidence="3" id="KW-0812">Transmembrane</keyword>
<name>A0A3B0X4Z6_9ZZZZ</name>
<dbReference type="InterPro" id="IPR010827">
    <property type="entry name" value="BamA/TamA_POTRA"/>
</dbReference>
<feature type="domain" description="POTRA" evidence="8">
    <location>
        <begin position="26"/>
        <end position="93"/>
    </location>
</feature>